<dbReference type="InterPro" id="IPR048364">
    <property type="entry name" value="Hikeshi-like_C"/>
</dbReference>
<dbReference type="GO" id="GO:0006606">
    <property type="term" value="P:protein import into nucleus"/>
    <property type="evidence" value="ECO:0007669"/>
    <property type="project" value="TreeGrafter"/>
</dbReference>
<dbReference type="PANTHER" id="PTHR12925:SF0">
    <property type="entry name" value="PROTEIN HIKESHI"/>
    <property type="match status" value="1"/>
</dbReference>
<dbReference type="GO" id="GO:0005634">
    <property type="term" value="C:nucleus"/>
    <property type="evidence" value="ECO:0007669"/>
    <property type="project" value="TreeGrafter"/>
</dbReference>
<evidence type="ECO:0000256" key="1">
    <source>
        <dbReference type="ARBA" id="ARBA00006623"/>
    </source>
</evidence>
<evidence type="ECO:0000259" key="2">
    <source>
        <dbReference type="Pfam" id="PF05603"/>
    </source>
</evidence>
<feature type="domain" description="Hikeshi-like C-terminal" evidence="3">
    <location>
        <begin position="137"/>
        <end position="194"/>
    </location>
</feature>
<dbReference type="InterPro" id="IPR031318">
    <property type="entry name" value="OPI10"/>
</dbReference>
<dbReference type="GO" id="GO:0005829">
    <property type="term" value="C:cytosol"/>
    <property type="evidence" value="ECO:0007669"/>
    <property type="project" value="TreeGrafter"/>
</dbReference>
<dbReference type="PANTHER" id="PTHR12925">
    <property type="entry name" value="HIKESHI FAMILY MEMBER"/>
    <property type="match status" value="1"/>
</dbReference>
<evidence type="ECO:0000313" key="5">
    <source>
        <dbReference type="RefSeq" id="XP_030747819.1"/>
    </source>
</evidence>
<dbReference type="Pfam" id="PF21057">
    <property type="entry name" value="Hikeshi-like_C"/>
    <property type="match status" value="1"/>
</dbReference>
<dbReference type="InterPro" id="IPR008493">
    <property type="entry name" value="Hikeshi-like_N"/>
</dbReference>
<gene>
    <name evidence="5" type="primary">LOC115876250</name>
</gene>
<dbReference type="OrthoDB" id="10248398at2759"/>
<dbReference type="KEGG" id="soy:115876250"/>
<evidence type="ECO:0000259" key="3">
    <source>
        <dbReference type="Pfam" id="PF21057"/>
    </source>
</evidence>
<organism evidence="4 5">
    <name type="scientific">Sitophilus oryzae</name>
    <name type="common">Rice weevil</name>
    <name type="synonym">Curculio oryzae</name>
    <dbReference type="NCBI Taxonomy" id="7048"/>
    <lineage>
        <taxon>Eukaryota</taxon>
        <taxon>Metazoa</taxon>
        <taxon>Ecdysozoa</taxon>
        <taxon>Arthropoda</taxon>
        <taxon>Hexapoda</taxon>
        <taxon>Insecta</taxon>
        <taxon>Pterygota</taxon>
        <taxon>Neoptera</taxon>
        <taxon>Endopterygota</taxon>
        <taxon>Coleoptera</taxon>
        <taxon>Polyphaga</taxon>
        <taxon>Cucujiformia</taxon>
        <taxon>Curculionidae</taxon>
        <taxon>Dryophthorinae</taxon>
        <taxon>Sitophilus</taxon>
    </lineage>
</organism>
<proteinExistence type="inferred from homology"/>
<dbReference type="InParanoid" id="A0A6J2XAG3"/>
<dbReference type="FunCoup" id="A0A6J2XAG3">
    <property type="interactions" value="1704"/>
</dbReference>
<dbReference type="GO" id="GO:0061608">
    <property type="term" value="F:nuclear import signal receptor activity"/>
    <property type="evidence" value="ECO:0007669"/>
    <property type="project" value="TreeGrafter"/>
</dbReference>
<protein>
    <submittedName>
        <fullName evidence="5">Protein OPI10 homolog</fullName>
    </submittedName>
</protein>
<name>A0A6J2XAG3_SITOR</name>
<dbReference type="RefSeq" id="XP_030747819.1">
    <property type="nucleotide sequence ID" value="XM_030891959.1"/>
</dbReference>
<dbReference type="GeneID" id="115876250"/>
<comment type="similarity">
    <text evidence="1">Belongs to the OPI10 family.</text>
</comment>
<accession>A0A6J2XAG3</accession>
<dbReference type="GO" id="GO:0030544">
    <property type="term" value="F:Hsp70 protein binding"/>
    <property type="evidence" value="ECO:0007669"/>
    <property type="project" value="TreeGrafter"/>
</dbReference>
<keyword evidence="4" id="KW-1185">Reference proteome</keyword>
<reference evidence="5" key="1">
    <citation type="submission" date="2025-08" db="UniProtKB">
        <authorList>
            <consortium name="RefSeq"/>
        </authorList>
    </citation>
    <scope>IDENTIFICATION</scope>
    <source>
        <tissue evidence="5">Gonads</tissue>
    </source>
</reference>
<sequence>MSMFGLIVSGRPVQTEFQRIFETQFVTTIADADNINHIVLFLTGSIPFPEGLAGQVYFSWPNPLAPPNWQLLGSISNSKPSVIFKVSNIKRLDEMGDYSNMMFGQTHIVHNAQIGISIEPIANIQDIPSSESTELQVTFAQKMLKNFMDYVLSFSITQANMVPDPTSTYVPLSTVQNWYTNFERRLMHHPNFWKS</sequence>
<dbReference type="Pfam" id="PF05603">
    <property type="entry name" value="Hikeshi-like_N"/>
    <property type="match status" value="1"/>
</dbReference>
<evidence type="ECO:0000313" key="4">
    <source>
        <dbReference type="Proteomes" id="UP000504635"/>
    </source>
</evidence>
<dbReference type="AlphaFoldDB" id="A0A6J2XAG3"/>
<feature type="domain" description="Hikeshi-like N-terminal" evidence="2">
    <location>
        <begin position="7"/>
        <end position="126"/>
    </location>
</feature>
<dbReference type="Proteomes" id="UP000504635">
    <property type="component" value="Unplaced"/>
</dbReference>